<dbReference type="InterPro" id="IPR006675">
    <property type="entry name" value="HDIG_dom"/>
</dbReference>
<dbReference type="SMART" id="SM00471">
    <property type="entry name" value="HDc"/>
    <property type="match status" value="1"/>
</dbReference>
<evidence type="ECO:0000313" key="8">
    <source>
        <dbReference type="EMBL" id="MBU5677610.1"/>
    </source>
</evidence>
<keyword evidence="5" id="KW-0460">Magnesium</keyword>
<keyword evidence="9" id="KW-1185">Reference proteome</keyword>
<keyword evidence="2" id="KW-0819">tRNA processing</keyword>
<evidence type="ECO:0000259" key="7">
    <source>
        <dbReference type="SMART" id="SM00471"/>
    </source>
</evidence>
<evidence type="ECO:0000256" key="4">
    <source>
        <dbReference type="ARBA" id="ARBA00022723"/>
    </source>
</evidence>
<sequence>MKIQMPQEVHRILDILSFYGYDGYIVGGCVRDSILNKTPNDWDICTNCTPEKMLEIFSCFKVIPTGLKHGTLTVVINGQNYEVTTYRIDGEYINGRHPEQVEFTNNLKEDLKRRDFTINAMAYNNKEGLIDYYGGITDIFNKKIRCVGNPFERFSEDYLRMLRAIRFSAQLEYSLDAETSKEIKKLSKNIVDISEERIREELNKILMTDMPSRGLKLLSSTDLLKYIIPELEMCVGFQQHNPNHDKDVFSHILSVVDNTEKDLILRLAALFHDIGKPETFNLDEDGVGHFYKHNLKSSDITEEVMKRLKYDNKSIEQVVILVREHMSRYEKLRVKNTKKFINRVGIGNIERLFKLQIADINGSNKRDGVSKIFELKNEVERILNEKQPLSIKDLEINGYDLIQLGIPQGKQVGTVLNELMEIILENPELNRRDILTEIVMQKWI</sequence>
<accession>A0ABS6G863</accession>
<evidence type="ECO:0000256" key="6">
    <source>
        <dbReference type="RuleBase" id="RU003953"/>
    </source>
</evidence>
<organism evidence="8 9">
    <name type="scientific">Alkaliphilus flagellatus</name>
    <dbReference type="NCBI Taxonomy" id="2841507"/>
    <lineage>
        <taxon>Bacteria</taxon>
        <taxon>Bacillati</taxon>
        <taxon>Bacillota</taxon>
        <taxon>Clostridia</taxon>
        <taxon>Peptostreptococcales</taxon>
        <taxon>Natronincolaceae</taxon>
        <taxon>Alkaliphilus</taxon>
    </lineage>
</organism>
<evidence type="ECO:0000256" key="1">
    <source>
        <dbReference type="ARBA" id="ARBA00001946"/>
    </source>
</evidence>
<dbReference type="RefSeq" id="WP_216418456.1">
    <property type="nucleotide sequence ID" value="NZ_JAHLQK010000005.1"/>
</dbReference>
<comment type="similarity">
    <text evidence="6">Belongs to the tRNA nucleotidyltransferase/poly(A) polymerase family.</text>
</comment>
<dbReference type="EMBL" id="JAHLQK010000005">
    <property type="protein sequence ID" value="MBU5677610.1"/>
    <property type="molecule type" value="Genomic_DNA"/>
</dbReference>
<keyword evidence="6" id="KW-0694">RNA-binding</keyword>
<dbReference type="Pfam" id="PF12627">
    <property type="entry name" value="PolyA_pol_RNAbd"/>
    <property type="match status" value="1"/>
</dbReference>
<evidence type="ECO:0000256" key="2">
    <source>
        <dbReference type="ARBA" id="ARBA00022694"/>
    </source>
</evidence>
<keyword evidence="3" id="KW-0548">Nucleotidyltransferase</keyword>
<dbReference type="PANTHER" id="PTHR46173">
    <property type="entry name" value="CCA TRNA NUCLEOTIDYLTRANSFERASE 1, MITOCHONDRIAL"/>
    <property type="match status" value="1"/>
</dbReference>
<dbReference type="InterPro" id="IPR032828">
    <property type="entry name" value="PolyA_RNA-bd"/>
</dbReference>
<dbReference type="InterPro" id="IPR050264">
    <property type="entry name" value="Bact_CCA-adding_enz_type3_sf"/>
</dbReference>
<dbReference type="Pfam" id="PF01743">
    <property type="entry name" value="PolyA_pol"/>
    <property type="match status" value="1"/>
</dbReference>
<dbReference type="InterPro" id="IPR003607">
    <property type="entry name" value="HD/PDEase_dom"/>
</dbReference>
<dbReference type="Proteomes" id="UP000779508">
    <property type="component" value="Unassembled WGS sequence"/>
</dbReference>
<feature type="domain" description="HD/PDEase" evidence="7">
    <location>
        <begin position="244"/>
        <end position="373"/>
    </location>
</feature>
<proteinExistence type="inferred from homology"/>
<dbReference type="NCBIfam" id="TIGR00277">
    <property type="entry name" value="HDIG"/>
    <property type="match status" value="1"/>
</dbReference>
<keyword evidence="6" id="KW-0808">Transferase</keyword>
<dbReference type="CDD" id="cd00077">
    <property type="entry name" value="HDc"/>
    <property type="match status" value="1"/>
</dbReference>
<reference evidence="8 9" key="1">
    <citation type="submission" date="2021-06" db="EMBL/GenBank/DDBJ databases">
        <authorList>
            <person name="Sun Q."/>
            <person name="Li D."/>
        </authorList>
    </citation>
    <scope>NUCLEOTIDE SEQUENCE [LARGE SCALE GENOMIC DNA]</scope>
    <source>
        <strain evidence="8 9">MSJ-5</strain>
    </source>
</reference>
<dbReference type="PANTHER" id="PTHR46173:SF1">
    <property type="entry name" value="CCA TRNA NUCLEOTIDYLTRANSFERASE 1, MITOCHONDRIAL"/>
    <property type="match status" value="1"/>
</dbReference>
<dbReference type="Pfam" id="PF01966">
    <property type="entry name" value="HD"/>
    <property type="match status" value="1"/>
</dbReference>
<comment type="caution">
    <text evidence="8">The sequence shown here is derived from an EMBL/GenBank/DDBJ whole genome shotgun (WGS) entry which is preliminary data.</text>
</comment>
<evidence type="ECO:0000313" key="9">
    <source>
        <dbReference type="Proteomes" id="UP000779508"/>
    </source>
</evidence>
<evidence type="ECO:0000256" key="5">
    <source>
        <dbReference type="ARBA" id="ARBA00022842"/>
    </source>
</evidence>
<name>A0ABS6G863_9FIRM</name>
<dbReference type="InterPro" id="IPR002646">
    <property type="entry name" value="PolA_pol_head_dom"/>
</dbReference>
<keyword evidence="4" id="KW-0479">Metal-binding</keyword>
<comment type="cofactor">
    <cofactor evidence="1">
        <name>Mg(2+)</name>
        <dbReference type="ChEBI" id="CHEBI:18420"/>
    </cofactor>
</comment>
<dbReference type="CDD" id="cd05398">
    <property type="entry name" value="NT_ClassII-CCAase"/>
    <property type="match status" value="1"/>
</dbReference>
<gene>
    <name evidence="8" type="ORF">KQI88_14395</name>
</gene>
<evidence type="ECO:0000256" key="3">
    <source>
        <dbReference type="ARBA" id="ARBA00022695"/>
    </source>
</evidence>
<protein>
    <submittedName>
        <fullName evidence="8">CCA tRNA nucleotidyltransferase</fullName>
    </submittedName>
</protein>
<dbReference type="InterPro" id="IPR006674">
    <property type="entry name" value="HD_domain"/>
</dbReference>